<dbReference type="AlphaFoldDB" id="A0A9N8WL29"/>
<keyword evidence="2" id="KW-1185">Reference proteome</keyword>
<proteinExistence type="predicted"/>
<dbReference type="Proteomes" id="UP000789570">
    <property type="component" value="Unassembled WGS sequence"/>
</dbReference>
<comment type="caution">
    <text evidence="1">The sequence shown here is derived from an EMBL/GenBank/DDBJ whole genome shotgun (WGS) entry which is preliminary data.</text>
</comment>
<evidence type="ECO:0000313" key="1">
    <source>
        <dbReference type="EMBL" id="CAG8490323.1"/>
    </source>
</evidence>
<gene>
    <name evidence="1" type="ORF">FCALED_LOCUS3175</name>
</gene>
<dbReference type="EMBL" id="CAJVPQ010000536">
    <property type="protein sequence ID" value="CAG8490323.1"/>
    <property type="molecule type" value="Genomic_DNA"/>
</dbReference>
<name>A0A9N8WL29_9GLOM</name>
<protein>
    <submittedName>
        <fullName evidence="1">1407_t:CDS:1</fullName>
    </submittedName>
</protein>
<reference evidence="1" key="1">
    <citation type="submission" date="2021-06" db="EMBL/GenBank/DDBJ databases">
        <authorList>
            <person name="Kallberg Y."/>
            <person name="Tangrot J."/>
            <person name="Rosling A."/>
        </authorList>
    </citation>
    <scope>NUCLEOTIDE SEQUENCE</scope>
    <source>
        <strain evidence="1">UK204</strain>
    </source>
</reference>
<organism evidence="1 2">
    <name type="scientific">Funneliformis caledonium</name>
    <dbReference type="NCBI Taxonomy" id="1117310"/>
    <lineage>
        <taxon>Eukaryota</taxon>
        <taxon>Fungi</taxon>
        <taxon>Fungi incertae sedis</taxon>
        <taxon>Mucoromycota</taxon>
        <taxon>Glomeromycotina</taxon>
        <taxon>Glomeromycetes</taxon>
        <taxon>Glomerales</taxon>
        <taxon>Glomeraceae</taxon>
        <taxon>Funneliformis</taxon>
    </lineage>
</organism>
<sequence length="53" mass="5800">MKWQERVWRENDRRLGGWVIGELAVDTGGATAVISGLGAVRSATRTIKCLDAK</sequence>
<evidence type="ECO:0000313" key="2">
    <source>
        <dbReference type="Proteomes" id="UP000789570"/>
    </source>
</evidence>
<accession>A0A9N8WL29</accession>